<proteinExistence type="predicted"/>
<dbReference type="GO" id="GO:0032259">
    <property type="term" value="P:methylation"/>
    <property type="evidence" value="ECO:0007669"/>
    <property type="project" value="UniProtKB-KW"/>
</dbReference>
<evidence type="ECO:0000313" key="1">
    <source>
        <dbReference type="EMBL" id="NIZ40728.1"/>
    </source>
</evidence>
<dbReference type="Gene3D" id="3.40.50.150">
    <property type="entry name" value="Vaccinia Virus protein VP39"/>
    <property type="match status" value="1"/>
</dbReference>
<gene>
    <name evidence="1" type="ORF">HCT14_04285</name>
</gene>
<sequence length="207" mass="23864">MYRVDRNNFYKEQKNATVYTPQRASEFLYSILHPNISPSGYILDPCVGQGSLIEPFKRAGYAHIGIDVEDQGFPLTKVENYLTLERDFFPSNPSLIIMNPPFNVDQKTKAYIKTHYSGRPLLPEVWLMKSIELFGNKIPMVLFTPYGFRLNQSQSSKRWRKFVTGEYPEISSIVSLPKDVFDGILFHSEILIFNVSGLKAHYFLPDL</sequence>
<name>A0A968G8W5_9SPIO</name>
<comment type="caution">
    <text evidence="1">The sequence shown here is derived from an EMBL/GenBank/DDBJ whole genome shotgun (WGS) entry which is preliminary data.</text>
</comment>
<dbReference type="GO" id="GO:0008168">
    <property type="term" value="F:methyltransferase activity"/>
    <property type="evidence" value="ECO:0007669"/>
    <property type="project" value="UniProtKB-KW"/>
</dbReference>
<dbReference type="PROSITE" id="PS00092">
    <property type="entry name" value="N6_MTASE"/>
    <property type="match status" value="1"/>
</dbReference>
<dbReference type="GO" id="GO:0003676">
    <property type="term" value="F:nucleic acid binding"/>
    <property type="evidence" value="ECO:0007669"/>
    <property type="project" value="InterPro"/>
</dbReference>
<dbReference type="SUPFAM" id="SSF53335">
    <property type="entry name" value="S-adenosyl-L-methionine-dependent methyltransferases"/>
    <property type="match status" value="1"/>
</dbReference>
<dbReference type="EMBL" id="JAATLJ010000001">
    <property type="protein sequence ID" value="NIZ40728.1"/>
    <property type="molecule type" value="Genomic_DNA"/>
</dbReference>
<dbReference type="PRINTS" id="PR00507">
    <property type="entry name" value="N12N6MTFRASE"/>
</dbReference>
<protein>
    <submittedName>
        <fullName evidence="1">SAM-dependent methyltransferase</fullName>
    </submittedName>
</protein>
<dbReference type="Proteomes" id="UP000711995">
    <property type="component" value="Unassembled WGS sequence"/>
</dbReference>
<keyword evidence="1" id="KW-0489">Methyltransferase</keyword>
<organism evidence="1 2">
    <name type="scientific">Entomospira entomophila</name>
    <dbReference type="NCBI Taxonomy" id="2719988"/>
    <lineage>
        <taxon>Bacteria</taxon>
        <taxon>Pseudomonadati</taxon>
        <taxon>Spirochaetota</taxon>
        <taxon>Spirochaetia</taxon>
        <taxon>Spirochaetales</taxon>
        <taxon>Spirochaetaceae</taxon>
        <taxon>Entomospira</taxon>
    </lineage>
</organism>
<dbReference type="InterPro" id="IPR029063">
    <property type="entry name" value="SAM-dependent_MTases_sf"/>
</dbReference>
<reference evidence="1 2" key="1">
    <citation type="submission" date="2020-03" db="EMBL/GenBank/DDBJ databases">
        <title>Spirochaetal bacteria isolated from arthropods constitute a novel genus Entomospira genus novum within the order Spirochaetales.</title>
        <authorList>
            <person name="Grana-Miraglia L."/>
            <person name="Sikutova S."/>
            <person name="Fingerle V."/>
            <person name="Sing A."/>
            <person name="Castillo-Ramirez S."/>
            <person name="Margos G."/>
            <person name="Rudolf I."/>
        </authorList>
    </citation>
    <scope>NUCLEOTIDE SEQUENCE [LARGE SCALE GENOMIC DNA]</scope>
    <source>
        <strain evidence="1 2">BR193</strain>
    </source>
</reference>
<keyword evidence="2" id="KW-1185">Reference proteome</keyword>
<keyword evidence="1" id="KW-0808">Transferase</keyword>
<evidence type="ECO:0000313" key="2">
    <source>
        <dbReference type="Proteomes" id="UP000711995"/>
    </source>
</evidence>
<dbReference type="InterPro" id="IPR002052">
    <property type="entry name" value="DNA_methylase_N6_adenine_CS"/>
</dbReference>
<dbReference type="AlphaFoldDB" id="A0A968G8W5"/>
<accession>A0A968G8W5</accession>